<evidence type="ECO:0000313" key="2">
    <source>
        <dbReference type="EMBL" id="JAS67908.1"/>
    </source>
</evidence>
<dbReference type="EMBL" id="GECZ01001861">
    <property type="protein sequence ID" value="JAS67908.1"/>
    <property type="molecule type" value="Transcribed_RNA"/>
</dbReference>
<feature type="non-terminal residue" evidence="2">
    <location>
        <position position="1"/>
    </location>
</feature>
<gene>
    <name evidence="2" type="ORF">g.4265</name>
</gene>
<protein>
    <recommendedName>
        <fullName evidence="3">SUEL-type lectin domain-containing protein</fullName>
    </recommendedName>
</protein>
<accession>A0A1B6GZV2</accession>
<keyword evidence="1" id="KW-0732">Signal</keyword>
<feature type="chain" id="PRO_5008584079" description="SUEL-type lectin domain-containing protein" evidence="1">
    <location>
        <begin position="21"/>
        <end position="116"/>
    </location>
</feature>
<proteinExistence type="predicted"/>
<organism evidence="2">
    <name type="scientific">Cuerna arida</name>
    <dbReference type="NCBI Taxonomy" id="1464854"/>
    <lineage>
        <taxon>Eukaryota</taxon>
        <taxon>Metazoa</taxon>
        <taxon>Ecdysozoa</taxon>
        <taxon>Arthropoda</taxon>
        <taxon>Hexapoda</taxon>
        <taxon>Insecta</taxon>
        <taxon>Pterygota</taxon>
        <taxon>Neoptera</taxon>
        <taxon>Paraneoptera</taxon>
        <taxon>Hemiptera</taxon>
        <taxon>Auchenorrhyncha</taxon>
        <taxon>Membracoidea</taxon>
        <taxon>Cicadellidae</taxon>
        <taxon>Cicadellinae</taxon>
        <taxon>Proconiini</taxon>
        <taxon>Cuerna</taxon>
    </lineage>
</organism>
<feature type="signal peptide" evidence="1">
    <location>
        <begin position="1"/>
        <end position="20"/>
    </location>
</feature>
<sequence length="116" mass="13002">KHVHRFNCIIILLSFGISYAIWVDEDNDCLYATCEGEDCPSEDELCPQNKQIDLFSSNIKPLANTEDIMDSNPAVYCKIYSYSRQYVTSMKCLSNKGSVSCDGHLPVSTAVIYECA</sequence>
<feature type="non-terminal residue" evidence="2">
    <location>
        <position position="116"/>
    </location>
</feature>
<evidence type="ECO:0000256" key="1">
    <source>
        <dbReference type="SAM" id="SignalP"/>
    </source>
</evidence>
<evidence type="ECO:0008006" key="3">
    <source>
        <dbReference type="Google" id="ProtNLM"/>
    </source>
</evidence>
<dbReference type="AlphaFoldDB" id="A0A1B6GZV2"/>
<name>A0A1B6GZV2_9HEMI</name>
<reference evidence="2" key="1">
    <citation type="submission" date="2015-11" db="EMBL/GenBank/DDBJ databases">
        <title>De novo transcriptome assembly of four potential Pierce s Disease insect vectors from Arizona vineyards.</title>
        <authorList>
            <person name="Tassone E.E."/>
        </authorList>
    </citation>
    <scope>NUCLEOTIDE SEQUENCE</scope>
</reference>